<evidence type="ECO:0000313" key="2">
    <source>
        <dbReference type="Proteomes" id="UP000709295"/>
    </source>
</evidence>
<dbReference type="AlphaFoldDB" id="A0A8J5MDE0"/>
<protein>
    <submittedName>
        <fullName evidence="1">Uncharacterized protein</fullName>
    </submittedName>
</protein>
<dbReference type="EMBL" id="JAENGY010001403">
    <property type="protein sequence ID" value="KAG6949599.1"/>
    <property type="molecule type" value="Genomic_DNA"/>
</dbReference>
<keyword evidence="2" id="KW-1185">Reference proteome</keyword>
<proteinExistence type="predicted"/>
<accession>A0A8J5MDE0</accession>
<sequence length="101" mass="11487">MSTISRQPRRNHEVRAILCCKYIYMKTGSMSGTVPECVYCGELNYAHEAKQIIQMLSYIAFTRAPVYIDFARVIMFVYLSRSSQVYGAVSTSAEARRKGSE</sequence>
<comment type="caution">
    <text evidence="1">The sequence shown here is derived from an EMBL/GenBank/DDBJ whole genome shotgun (WGS) entry which is preliminary data.</text>
</comment>
<reference evidence="1" key="1">
    <citation type="submission" date="2021-01" db="EMBL/GenBank/DDBJ databases">
        <title>Phytophthora aleatoria, a newly-described species from Pinus radiata is distinct from Phytophthora cactorum isolates based on comparative genomics.</title>
        <authorList>
            <person name="Mcdougal R."/>
            <person name="Panda P."/>
            <person name="Williams N."/>
            <person name="Studholme D.J."/>
        </authorList>
    </citation>
    <scope>NUCLEOTIDE SEQUENCE</scope>
    <source>
        <strain evidence="1">NZFS 4037</strain>
    </source>
</reference>
<evidence type="ECO:0000313" key="1">
    <source>
        <dbReference type="EMBL" id="KAG6949599.1"/>
    </source>
</evidence>
<organism evidence="1 2">
    <name type="scientific">Phytophthora aleatoria</name>
    <dbReference type="NCBI Taxonomy" id="2496075"/>
    <lineage>
        <taxon>Eukaryota</taxon>
        <taxon>Sar</taxon>
        <taxon>Stramenopiles</taxon>
        <taxon>Oomycota</taxon>
        <taxon>Peronosporomycetes</taxon>
        <taxon>Peronosporales</taxon>
        <taxon>Peronosporaceae</taxon>
        <taxon>Phytophthora</taxon>
    </lineage>
</organism>
<dbReference type="Proteomes" id="UP000709295">
    <property type="component" value="Unassembled WGS sequence"/>
</dbReference>
<name>A0A8J5MDE0_9STRA</name>
<gene>
    <name evidence="1" type="ORF">JG688_00014556</name>
</gene>